<evidence type="ECO:0000313" key="5">
    <source>
        <dbReference type="Proteomes" id="UP000719766"/>
    </source>
</evidence>
<sequence length="2008" mass="225799">MPQNKSERPHKRAKLEQNSRKAYEFSNATDVRRALQNQDQNGQIEALSALRSTLSVKTRETVAPQDERLSLVVQWMESSPGAYDIFEIWEGTNQSSSLSLLVSLLSSILTLLSSHFPYHPHGTPIIKTLLSPKWMRKITSYFSGSNELLLVSLKLLNTISHFGGGRERKTLYEAFPWDIKTLAKVAHMRRRGKGDAEDVLERPDIRTYYVFFILSFIDPETSSLVKSTFLEQQRDVFLSIFKGLSQDSYLVIRKVLEVCWVGLWSDPKVKRTMKIGLFAEITIGHLLKLYERAATENADGDHIPADLVHHFLLAICTRPGLGICFRDRGWYPRDIDTDVVDEPKKSGKIYNKILSNILKSLKVNEDARQQELALKILVACPELVAGYWPAVALTLEPRLSSKWIANIAFFGLVISQPVPVSSFLIPGNNIYQPDPPPLSTILESILPSVSTKVHFSKGLQSTSHLVQHCTALALARCLTKLSCVFRTFQDVESALEEDESGQWTRRHREVEREARRRVPEFQVVVAFSQIKVDAKEVKLALLGESAQRLLWLYHLCFPQMVAEARFDVGKLLQGLVDASQDTIGEAGNVCGLHGLKQLHVLRLLQESDQFIWSGKVANSSHTYLHALLKIFCATPTRAVRSTLRSLLMKTLAESILFQEHPDEVDMWLDSLPTTSRGTGCEAPDGAALTDESDGVATFLDDCAQRCIKTPYRYFEALRDLLPMENSAVDVPSPLLMTVLEQFAAKLAGKLLTPSDALAIAGFVRRLMFKLASKQRDLTFLRIFSGKLDDAAMSENLFSKYSCVTAAIRREMSIMHTCFSHFQGVRRRSDSSTSPEVEDFLTKIEGVLLPESSSARIHNAYELVDWLRFVNTTLQPQDIVRLSVVVERFHPPALKDLFENLHPTNSLMWEGGDLKTASRQLLQVLSFDWMFTQSSEADMANQQCREIMLECLFLRSPTRVQIEHAVCIIAHDICSIMERESLVCDLLLLLSAIMQRALGELSKEDGARLKEFVLLRAPSIHGLSMSRDLPDAVQEALCALLNVSLDPSSEGDRTMVSSICTYWTECFKASIQSGSLQMGRSIKLWLRYTDPNNLLDIVDQACDANNVALTPSVLEVLEFALDTLRVSFTCASSRIPIPQLLRLYRVLPDSEVLEEMIAVAVTSHLPPCHDGRHPQAKTLNFYLSPRYPPASGSSQLGVLPSDFISGLFQKAIWTESTSRIVSGLVYAQSGVAKEFVAWFNSGAWTTIPFEHVLPAVHAVLDSLGGDAIDLFRDTVTIALFDRMLPQRRHPEGLRQLCIRCICILIKADATRKQQLASLLQKNMQRLAVDQFALESVYIASRLQSFSPLADLVTDLSERGLQWAVRHFSGPEGEDEEDQLILAQLTKITKQGFKAKIYFVEPLLTTIIQNRLADTVALDIGIALLQCSPLKPVVVNRTLQNILQHPQFFKLCGSEESSRRDLIIRFIAALFRLHPTNICQPSHIMPLVRIYGGTISASDRNLLNIFRLFEVERLTPISSILVKWSPSPGISISSQLDAVQNMDPIRMLRTCHVFPIWRRMSDEQEDEKVGLDEQVYDPLFVTLLVAQMLTHHPPTSSLEWVQTFRSNVFSLLIRCLSAKDEKIREASLGLLARVWKSVELSDMQEKQHALYIFNLLKNLIKPSPDGPPLRLPSFASLILSHALRGVFYPSNFIYPRTARFLLQRPELDVTDVPMLYGMLYGSSDDWKKERGWIVRFLSDGMMSTEDWKVLKRRHTWDLLSSLVQSSVRDQALRRAVLEVLANLTSNVQATTSLILKSSLLSWIEMQVKLPHINEDTLAWLKILENILTTANTAKLQRATNGQWQDALCRCLSLVLQNCSAPSLPILQQAARVTLRLSLASQTSIFHLSDVLMVVIGILEQLEHCIDFSKSSSDNGPAILSKPPYHGHGLHIQPPVPDPLRAWGGIVEDLWQTSMGLDETFVKWDALTGRLLHWRGIVGEDGSPMGEWARLEAVRVSLSSITNCVQSTQMA</sequence>
<feature type="domain" description="URB1 N-terminal" evidence="1">
    <location>
        <begin position="84"/>
        <end position="406"/>
    </location>
</feature>
<dbReference type="Pfam" id="PF26140">
    <property type="entry name" value="HEAT_URB1"/>
    <property type="match status" value="1"/>
</dbReference>
<dbReference type="GO" id="GO:0005730">
    <property type="term" value="C:nucleolus"/>
    <property type="evidence" value="ECO:0007669"/>
    <property type="project" value="TreeGrafter"/>
</dbReference>
<dbReference type="Gene3D" id="1.25.10.10">
    <property type="entry name" value="Leucine-rich Repeat Variant"/>
    <property type="match status" value="1"/>
</dbReference>
<feature type="domain" description="URB1 central HEAT repeat" evidence="3">
    <location>
        <begin position="621"/>
        <end position="785"/>
    </location>
</feature>
<feature type="domain" description="URB1 C-terminal" evidence="2">
    <location>
        <begin position="1607"/>
        <end position="1800"/>
    </location>
</feature>
<dbReference type="GeneID" id="64600662"/>
<gene>
    <name evidence="4" type="ORF">HD556DRAFT_1445219</name>
</gene>
<dbReference type="PANTHER" id="PTHR13500:SF0">
    <property type="entry name" value="NUCLEOLAR PRE-RIBOSOMAL-ASSOCIATED PROTEIN 1"/>
    <property type="match status" value="1"/>
</dbReference>
<protein>
    <submittedName>
        <fullName evidence="4">Ribosome 60S biogenesis N-terminal-domain-containing protein</fullName>
    </submittedName>
</protein>
<accession>A0A9P7AL04</accession>
<evidence type="ECO:0000259" key="3">
    <source>
        <dbReference type="Pfam" id="PF26140"/>
    </source>
</evidence>
<dbReference type="SUPFAM" id="SSF48371">
    <property type="entry name" value="ARM repeat"/>
    <property type="match status" value="1"/>
</dbReference>
<dbReference type="EMBL" id="JABBWE010000042">
    <property type="protein sequence ID" value="KAG1791586.1"/>
    <property type="molecule type" value="Genomic_DNA"/>
</dbReference>
<proteinExistence type="predicted"/>
<comment type="caution">
    <text evidence="4">The sequence shown here is derived from an EMBL/GenBank/DDBJ whole genome shotgun (WGS) entry which is preliminary data.</text>
</comment>
<dbReference type="InterPro" id="IPR011989">
    <property type="entry name" value="ARM-like"/>
</dbReference>
<organism evidence="4 5">
    <name type="scientific">Suillus plorans</name>
    <dbReference type="NCBI Taxonomy" id="116603"/>
    <lineage>
        <taxon>Eukaryota</taxon>
        <taxon>Fungi</taxon>
        <taxon>Dikarya</taxon>
        <taxon>Basidiomycota</taxon>
        <taxon>Agaricomycotina</taxon>
        <taxon>Agaricomycetes</taxon>
        <taxon>Agaricomycetidae</taxon>
        <taxon>Boletales</taxon>
        <taxon>Suillineae</taxon>
        <taxon>Suillaceae</taxon>
        <taxon>Suillus</taxon>
    </lineage>
</organism>
<dbReference type="OrthoDB" id="72892at2759"/>
<dbReference type="InterPro" id="IPR021714">
    <property type="entry name" value="URB1_N"/>
</dbReference>
<dbReference type="InterPro" id="IPR016024">
    <property type="entry name" value="ARM-type_fold"/>
</dbReference>
<dbReference type="RefSeq" id="XP_041158392.1">
    <property type="nucleotide sequence ID" value="XM_041306898.1"/>
</dbReference>
<dbReference type="InterPro" id="IPR032436">
    <property type="entry name" value="URB1_C"/>
</dbReference>
<keyword evidence="5" id="KW-1185">Reference proteome</keyword>
<dbReference type="Proteomes" id="UP000719766">
    <property type="component" value="Unassembled WGS sequence"/>
</dbReference>
<evidence type="ECO:0000259" key="2">
    <source>
        <dbReference type="Pfam" id="PF16201"/>
    </source>
</evidence>
<dbReference type="GO" id="GO:0000466">
    <property type="term" value="P:maturation of 5.8S rRNA from tricistronic rRNA transcript (SSU-rRNA, 5.8S rRNA, LSU-rRNA)"/>
    <property type="evidence" value="ECO:0007669"/>
    <property type="project" value="TreeGrafter"/>
</dbReference>
<dbReference type="Pfam" id="PF16201">
    <property type="entry name" value="NopRA1"/>
    <property type="match status" value="1"/>
</dbReference>
<dbReference type="Pfam" id="PF11707">
    <property type="entry name" value="Npa1"/>
    <property type="match status" value="1"/>
</dbReference>
<name>A0A9P7AL04_9AGAM</name>
<reference evidence="4" key="1">
    <citation type="journal article" date="2020" name="New Phytol.">
        <title>Comparative genomics reveals dynamic genome evolution in host specialist ectomycorrhizal fungi.</title>
        <authorList>
            <person name="Lofgren L.A."/>
            <person name="Nguyen N.H."/>
            <person name="Vilgalys R."/>
            <person name="Ruytinx J."/>
            <person name="Liao H.L."/>
            <person name="Branco S."/>
            <person name="Kuo A."/>
            <person name="LaButti K."/>
            <person name="Lipzen A."/>
            <person name="Andreopoulos W."/>
            <person name="Pangilinan J."/>
            <person name="Riley R."/>
            <person name="Hundley H."/>
            <person name="Na H."/>
            <person name="Barry K."/>
            <person name="Grigoriev I.V."/>
            <person name="Stajich J.E."/>
            <person name="Kennedy P.G."/>
        </authorList>
    </citation>
    <scope>NUCLEOTIDE SEQUENCE</scope>
    <source>
        <strain evidence="4">S12</strain>
    </source>
</reference>
<dbReference type="PANTHER" id="PTHR13500">
    <property type="entry name" value="NUCLEOLAR PRERIBOSOMAL-ASSOCIATED PROTEIN 1"/>
    <property type="match status" value="1"/>
</dbReference>
<dbReference type="InterPro" id="IPR059018">
    <property type="entry name" value="HEAT_URB1"/>
</dbReference>
<evidence type="ECO:0000259" key="1">
    <source>
        <dbReference type="Pfam" id="PF11707"/>
    </source>
</evidence>
<dbReference type="InterPro" id="IPR039844">
    <property type="entry name" value="URB1"/>
</dbReference>
<evidence type="ECO:0000313" key="4">
    <source>
        <dbReference type="EMBL" id="KAG1791586.1"/>
    </source>
</evidence>
<dbReference type="GO" id="GO:0000463">
    <property type="term" value="P:maturation of LSU-rRNA from tricistronic rRNA transcript (SSU-rRNA, 5.8S rRNA, LSU-rRNA)"/>
    <property type="evidence" value="ECO:0007669"/>
    <property type="project" value="TreeGrafter"/>
</dbReference>